<dbReference type="GO" id="GO:0005737">
    <property type="term" value="C:cytoplasm"/>
    <property type="evidence" value="ECO:0007669"/>
    <property type="project" value="TreeGrafter"/>
</dbReference>
<comment type="caution">
    <text evidence="11">The sequence shown here is derived from an EMBL/GenBank/DDBJ whole genome shotgun (WGS) entry which is preliminary data.</text>
</comment>
<dbReference type="Gene3D" id="3.50.50.60">
    <property type="entry name" value="FAD/NAD(P)-binding domain"/>
    <property type="match status" value="2"/>
</dbReference>
<dbReference type="EMBL" id="CABFUZ020000220">
    <property type="protein sequence ID" value="VVM08086.1"/>
    <property type="molecule type" value="Genomic_DNA"/>
</dbReference>
<feature type="domain" description="Mitochondrial apoptosis-inducing factor C-terminal" evidence="10">
    <location>
        <begin position="339"/>
        <end position="375"/>
    </location>
</feature>
<dbReference type="EC" id="1.18.1.3" evidence="11"/>
<evidence type="ECO:0000256" key="2">
    <source>
        <dbReference type="ARBA" id="ARBA00022630"/>
    </source>
</evidence>
<dbReference type="InterPro" id="IPR050446">
    <property type="entry name" value="FAD-oxidoreductase/Apoptosis"/>
</dbReference>
<evidence type="ECO:0000256" key="8">
    <source>
        <dbReference type="ARBA" id="ARBA00047786"/>
    </source>
</evidence>
<dbReference type="InterPro" id="IPR023753">
    <property type="entry name" value="FAD/NAD-binding_dom"/>
</dbReference>
<dbReference type="AlphaFoldDB" id="A0A5E6MQT2"/>
<dbReference type="PANTHER" id="PTHR43557">
    <property type="entry name" value="APOPTOSIS-INDUCING FACTOR 1"/>
    <property type="match status" value="1"/>
</dbReference>
<dbReference type="Pfam" id="PF07992">
    <property type="entry name" value="Pyr_redox_2"/>
    <property type="match status" value="1"/>
</dbReference>
<dbReference type="OrthoDB" id="9807946at2"/>
<keyword evidence="4" id="KW-0274">FAD</keyword>
<keyword evidence="7" id="KW-0520">NAD</keyword>
<dbReference type="GO" id="GO:0051213">
    <property type="term" value="F:dioxygenase activity"/>
    <property type="evidence" value="ECO:0007669"/>
    <property type="project" value="UniProtKB-KW"/>
</dbReference>
<dbReference type="Proteomes" id="UP000381693">
    <property type="component" value="Unassembled WGS sequence"/>
</dbReference>
<dbReference type="Gene3D" id="3.30.390.30">
    <property type="match status" value="1"/>
</dbReference>
<dbReference type="GO" id="GO:0033108">
    <property type="term" value="P:mitochondrial respiratory chain complex assembly"/>
    <property type="evidence" value="ECO:0007669"/>
    <property type="project" value="TreeGrafter"/>
</dbReference>
<sequence>MPQYTYLIVGGGMTADAAVRGIREIDPHGSIGVLTTEPELPYNRPPLSKGLWKGEALDSIWCRTPEEGVVFHRECTARALDLSSKTIAAEGGTTFSFDKLLLATGGNPRRLPSTSQKILYFRTLADYRKLRSWAESEERICVLGGGFIGSEIAAALALNGKRVTLLFAESGIGGRIFPEDLSLFLNDYYRQKGVEVLPRQTVSAVEDQEGPLTIRLGQGSLSVNALVAGIGIAPNVGLAKDARLAVENGIVVDEFLRTAHPDVYAAGDVAAFFNPALGQRVRFEHEDNARQMGLVAGRNMAGKETKYDHIPFFYSDLFDLGYEAVGWIDNRLETVSDWKEPFRTGVIYYLERRRVRGVLLWNVWGQVDAARALLAEPGPFQAADLRGRIPA</sequence>
<proteinExistence type="predicted"/>
<evidence type="ECO:0000256" key="5">
    <source>
        <dbReference type="ARBA" id="ARBA00022946"/>
    </source>
</evidence>
<feature type="domain" description="Mitochondrial apoptosis-inducing factor C-terminal" evidence="10">
    <location>
        <begin position="296"/>
        <end position="338"/>
    </location>
</feature>
<evidence type="ECO:0000313" key="11">
    <source>
        <dbReference type="EMBL" id="VVM08086.1"/>
    </source>
</evidence>
<evidence type="ECO:0000313" key="12">
    <source>
        <dbReference type="Proteomes" id="UP000381693"/>
    </source>
</evidence>
<accession>A0A5E6MQT2</accession>
<dbReference type="Pfam" id="PF14721">
    <property type="entry name" value="AIF_C"/>
    <property type="match status" value="2"/>
</dbReference>
<dbReference type="InterPro" id="IPR036188">
    <property type="entry name" value="FAD/NAD-bd_sf"/>
</dbReference>
<keyword evidence="6 11" id="KW-0560">Oxidoreductase</keyword>
<dbReference type="GO" id="GO:0008860">
    <property type="term" value="F:ferredoxin-NAD+ reductase activity"/>
    <property type="evidence" value="ECO:0007669"/>
    <property type="project" value="UniProtKB-EC"/>
</dbReference>
<dbReference type="GO" id="GO:0016174">
    <property type="term" value="F:NAD(P)H oxidase H2O2-forming activity"/>
    <property type="evidence" value="ECO:0007669"/>
    <property type="project" value="TreeGrafter"/>
</dbReference>
<dbReference type="GO" id="GO:0046983">
    <property type="term" value="F:protein dimerization activity"/>
    <property type="evidence" value="ECO:0007669"/>
    <property type="project" value="InterPro"/>
</dbReference>
<keyword evidence="2" id="KW-0285">Flavoprotein</keyword>
<evidence type="ECO:0000256" key="7">
    <source>
        <dbReference type="ARBA" id="ARBA00023027"/>
    </source>
</evidence>
<reference evidence="11" key="1">
    <citation type="submission" date="2019-09" db="EMBL/GenBank/DDBJ databases">
        <authorList>
            <person name="Cremers G."/>
        </authorList>
    </citation>
    <scope>NUCLEOTIDE SEQUENCE [LARGE SCALE GENOMIC DNA]</scope>
    <source>
        <strain evidence="11">3B</strain>
    </source>
</reference>
<dbReference type="InterPro" id="IPR029324">
    <property type="entry name" value="AIF_C"/>
</dbReference>
<dbReference type="PRINTS" id="PR00368">
    <property type="entry name" value="FADPNR"/>
</dbReference>
<gene>
    <name evidence="11" type="primary">hcaD</name>
    <name evidence="11" type="ORF">MAMC_01977</name>
</gene>
<evidence type="ECO:0000256" key="6">
    <source>
        <dbReference type="ARBA" id="ARBA00023002"/>
    </source>
</evidence>
<comment type="cofactor">
    <cofactor evidence="1">
        <name>FAD</name>
        <dbReference type="ChEBI" id="CHEBI:57692"/>
    </cofactor>
</comment>
<dbReference type="RefSeq" id="WP_142525888.1">
    <property type="nucleotide sequence ID" value="NZ_CABFUZ020000220.1"/>
</dbReference>
<keyword evidence="12" id="KW-1185">Reference proteome</keyword>
<keyword evidence="11" id="KW-0223">Dioxygenase</keyword>
<dbReference type="GO" id="GO:0071949">
    <property type="term" value="F:FAD binding"/>
    <property type="evidence" value="ECO:0007669"/>
    <property type="project" value="TreeGrafter"/>
</dbReference>
<dbReference type="SUPFAM" id="SSF55424">
    <property type="entry name" value="FAD/NAD-linked reductases, dimerisation (C-terminal) domain"/>
    <property type="match status" value="1"/>
</dbReference>
<keyword evidence="5" id="KW-0809">Transit peptide</keyword>
<evidence type="ECO:0000259" key="9">
    <source>
        <dbReference type="Pfam" id="PF07992"/>
    </source>
</evidence>
<dbReference type="GO" id="GO:0012501">
    <property type="term" value="P:programmed cell death"/>
    <property type="evidence" value="ECO:0007669"/>
    <property type="project" value="TreeGrafter"/>
</dbReference>
<dbReference type="GO" id="GO:0003954">
    <property type="term" value="F:NADH dehydrogenase activity"/>
    <property type="evidence" value="ECO:0007669"/>
    <property type="project" value="RHEA"/>
</dbReference>
<comment type="catalytic activity">
    <reaction evidence="8">
        <text>A + NADH + H(+) = AH2 + NAD(+)</text>
        <dbReference type="Rhea" id="RHEA:11356"/>
        <dbReference type="ChEBI" id="CHEBI:13193"/>
        <dbReference type="ChEBI" id="CHEBI:15378"/>
        <dbReference type="ChEBI" id="CHEBI:17499"/>
        <dbReference type="ChEBI" id="CHEBI:57540"/>
        <dbReference type="ChEBI" id="CHEBI:57945"/>
    </reaction>
</comment>
<organism evidence="11 12">
    <name type="scientific">Methylacidimicrobium cyclopophantes</name>
    <dbReference type="NCBI Taxonomy" id="1041766"/>
    <lineage>
        <taxon>Bacteria</taxon>
        <taxon>Pseudomonadati</taxon>
        <taxon>Verrucomicrobiota</taxon>
        <taxon>Methylacidimicrobium</taxon>
    </lineage>
</organism>
<name>A0A5E6MQT2_9BACT</name>
<evidence type="ECO:0000259" key="10">
    <source>
        <dbReference type="Pfam" id="PF14721"/>
    </source>
</evidence>
<dbReference type="SUPFAM" id="SSF51905">
    <property type="entry name" value="FAD/NAD(P)-binding domain"/>
    <property type="match status" value="1"/>
</dbReference>
<dbReference type="PANTHER" id="PTHR43557:SF4">
    <property type="entry name" value="APOPTOSIS-INDUCING FACTOR 1, MITOCHONDRIAL"/>
    <property type="match status" value="1"/>
</dbReference>
<evidence type="ECO:0000256" key="1">
    <source>
        <dbReference type="ARBA" id="ARBA00001974"/>
    </source>
</evidence>
<protein>
    <submittedName>
        <fullName evidence="11">3-phenylpropionate/trans-cinnamate dioxygenase ferredoxin reductase component</fullName>
        <ecNumber evidence="11">1.18.1.3</ecNumber>
    </submittedName>
</protein>
<evidence type="ECO:0000256" key="4">
    <source>
        <dbReference type="ARBA" id="ARBA00022827"/>
    </source>
</evidence>
<dbReference type="SMART" id="SM01353">
    <property type="entry name" value="AIF_C"/>
    <property type="match status" value="1"/>
</dbReference>
<evidence type="ECO:0000256" key="3">
    <source>
        <dbReference type="ARBA" id="ARBA00022703"/>
    </source>
</evidence>
<feature type="domain" description="FAD/NAD(P)-binding" evidence="9">
    <location>
        <begin position="5"/>
        <end position="293"/>
    </location>
</feature>
<keyword evidence="3" id="KW-0053">Apoptosis</keyword>
<dbReference type="InterPro" id="IPR016156">
    <property type="entry name" value="FAD/NAD-linked_Rdtase_dimer_sf"/>
</dbReference>